<evidence type="ECO:0000256" key="2">
    <source>
        <dbReference type="SAM" id="Phobius"/>
    </source>
</evidence>
<evidence type="ECO:0000313" key="3">
    <source>
        <dbReference type="EMBL" id="BAV94722.1"/>
    </source>
</evidence>
<keyword evidence="2" id="KW-0812">Transmembrane</keyword>
<organism evidence="3 4">
    <name type="scientific">Ichthyobacterium seriolicida</name>
    <dbReference type="NCBI Taxonomy" id="242600"/>
    <lineage>
        <taxon>Bacteria</taxon>
        <taxon>Pseudomonadati</taxon>
        <taxon>Bacteroidota</taxon>
        <taxon>Flavobacteriia</taxon>
        <taxon>Flavobacteriales</taxon>
        <taxon>Ichthyobacteriaceae</taxon>
        <taxon>Ichthyobacterium</taxon>
    </lineage>
</organism>
<keyword evidence="4" id="KW-1185">Reference proteome</keyword>
<gene>
    <name evidence="3" type="ORF">JBKA6_0709</name>
</gene>
<evidence type="ECO:0000313" key="4">
    <source>
        <dbReference type="Proteomes" id="UP000243197"/>
    </source>
</evidence>
<dbReference type="EMBL" id="AP014564">
    <property type="protein sequence ID" value="BAV94722.1"/>
    <property type="molecule type" value="Genomic_DNA"/>
</dbReference>
<dbReference type="Proteomes" id="UP000243197">
    <property type="component" value="Chromosome"/>
</dbReference>
<evidence type="ECO:0008006" key="5">
    <source>
        <dbReference type="Google" id="ProtNLM"/>
    </source>
</evidence>
<dbReference type="KEGG" id="ise:JBKA6_0709"/>
<evidence type="ECO:0000256" key="1">
    <source>
        <dbReference type="SAM" id="MobiDB-lite"/>
    </source>
</evidence>
<feature type="region of interest" description="Disordered" evidence="1">
    <location>
        <begin position="420"/>
        <end position="451"/>
    </location>
</feature>
<dbReference type="OrthoDB" id="713122at2"/>
<dbReference type="AlphaFoldDB" id="A0A1J1DXW7"/>
<feature type="compositionally biased region" description="Polar residues" evidence="1">
    <location>
        <begin position="420"/>
        <end position="440"/>
    </location>
</feature>
<feature type="transmembrane region" description="Helical" evidence="2">
    <location>
        <begin position="7"/>
        <end position="24"/>
    </location>
</feature>
<sequence length="957" mass="101262">MFKKNYFVKSIIFSFVLLSVIIFSCEKNNVYQDDLGVCIDSFALLDSENDQKKLGSDIKCDIDHENYTISLTVPSSAELRGLKFNITPCEGVSISPASGEETDFEPIVEESTGEETATDAFSEGTIKKPSLQRYKKVFTVTKGDKSQEYTVYIAKESAPKLTEFKISANESKGIKGEVTAVITDDTDTATGKILLKIPYTGTAINLVGLTSVINVPEGYTIDPASGSAISESIEGKEFSLTTALGSKRVYTVEVVKGPYISAFKFPASNSGINADISATNINHDTGKITITVPSGVTLSSLTPTIEVGDNTKPDFTPSAQTDFSQSATTPVEYTVTSSNPSATDFTKVYTVTITRNAEPQIGSFTFTQSNNSSKNLGNDISGTIDHNSGTITVKVPHNADLNGLTPTVTANTSALAGTQVYKGSTGTDDANSSNNFTDSHSNPKEYSAVGPAGGRKVYSVKAYKEPKISAFKFTSSVNSSASFPSSIIEYTGTVTNNTIAITVANTVDITNLKASITGDNIAANYVTSGLNFTTSSGTLTIDVPNEHLESYTKEYTVTITKEAAPQLTSFKINANSSKGIKDDVSAELTHAGTDDNATGIIKLKFPRDTATEITLTGLTPTITSPEGCAVSPTSNTEVSEDISGKTFTLTKTDTGSTRIYTVQAVKGPYISSFKFGQANGSTNVGVTADIDGTIDHAAGTVSLTVPASVKKDGENKITLTPTIELGGDGSPTVDPVSGNSQEFTSGTPVNYKVTGQDGMEKTYVVTVTRTKSTEATIKSFAIESGQSGSISETGTGDKGRIIVPVTSVPASSVTPTITQSDYATVTPVDVQTFNSYDNSKEYTVTAEDGSTTKVYDVYIYDSTKTITDSDTLKVEKSDSTEITPNSKVITENSRVINITAPSGTDLSSLKLVLENTSGLSIEPTEAQDFSGGKEVKYTLKEGGTVKGHYWVKVQTGS</sequence>
<protein>
    <recommendedName>
        <fullName evidence="5">Pkd domain containing protein</fullName>
    </recommendedName>
</protein>
<name>A0A1J1DXW7_9FLAO</name>
<proteinExistence type="predicted"/>
<reference evidence="3 4" key="1">
    <citation type="submission" date="2014-03" db="EMBL/GenBank/DDBJ databases">
        <title>complete genome sequence of Flavobacteriaceae bacterium JBKA-6.</title>
        <authorList>
            <person name="Takano T."/>
            <person name="Nakamura Y."/>
            <person name="Takuma S."/>
            <person name="Yasuike M."/>
            <person name="Matsuyama T."/>
            <person name="Sakai T."/>
            <person name="Fujiwara A."/>
            <person name="Kimoto K."/>
            <person name="Fukuda Y."/>
            <person name="Kondo H."/>
            <person name="Hirono I."/>
            <person name="Nakayasu C."/>
        </authorList>
    </citation>
    <scope>NUCLEOTIDE SEQUENCE [LARGE SCALE GENOMIC DNA]</scope>
    <source>
        <strain evidence="3 4">JBKA-6</strain>
    </source>
</reference>
<keyword evidence="2" id="KW-0472">Membrane</keyword>
<keyword evidence="2" id="KW-1133">Transmembrane helix</keyword>
<dbReference type="Gene3D" id="2.60.40.2340">
    <property type="match status" value="6"/>
</dbReference>
<dbReference type="RefSeq" id="WP_096685931.1">
    <property type="nucleotide sequence ID" value="NZ_AP014564.1"/>
</dbReference>
<accession>A0A1J1DXW7</accession>
<dbReference type="PROSITE" id="PS51257">
    <property type="entry name" value="PROKAR_LIPOPROTEIN"/>
    <property type="match status" value="1"/>
</dbReference>